<dbReference type="Proteomes" id="UP001301350">
    <property type="component" value="Unassembled WGS sequence"/>
</dbReference>
<evidence type="ECO:0000313" key="5">
    <source>
        <dbReference type="Proteomes" id="UP001301350"/>
    </source>
</evidence>
<dbReference type="AlphaFoldDB" id="A0AAV9IXY8"/>
<dbReference type="GO" id="GO:0005739">
    <property type="term" value="C:mitochondrion"/>
    <property type="evidence" value="ECO:0007669"/>
    <property type="project" value="TreeGrafter"/>
</dbReference>
<dbReference type="Gene3D" id="3.60.110.10">
    <property type="entry name" value="Carbon-nitrogen hydrolase"/>
    <property type="match status" value="1"/>
</dbReference>
<dbReference type="SUPFAM" id="SSF56317">
    <property type="entry name" value="Carbon-nitrogen hydrolase"/>
    <property type="match status" value="1"/>
</dbReference>
<reference evidence="4 5" key="1">
    <citation type="submission" date="2022-07" db="EMBL/GenBank/DDBJ databases">
        <title>Genome-wide signatures of adaptation to extreme environments.</title>
        <authorList>
            <person name="Cho C.H."/>
            <person name="Yoon H.S."/>
        </authorList>
    </citation>
    <scope>NUCLEOTIDE SEQUENCE [LARGE SCALE GENOMIC DNA]</scope>
    <source>
        <strain evidence="4 5">DBV 063 E5</strain>
    </source>
</reference>
<dbReference type="GO" id="GO:0006528">
    <property type="term" value="P:asparagine metabolic process"/>
    <property type="evidence" value="ECO:0007669"/>
    <property type="project" value="TreeGrafter"/>
</dbReference>
<proteinExistence type="predicted"/>
<keyword evidence="1" id="KW-0378">Hydrolase</keyword>
<gene>
    <name evidence="4" type="ORF">CDCA_CDCA10G2980</name>
</gene>
<dbReference type="PANTHER" id="PTHR23088">
    <property type="entry name" value="NITRILASE-RELATED"/>
    <property type="match status" value="1"/>
</dbReference>
<dbReference type="GO" id="GO:0006107">
    <property type="term" value="P:oxaloacetate metabolic process"/>
    <property type="evidence" value="ECO:0007669"/>
    <property type="project" value="TreeGrafter"/>
</dbReference>
<dbReference type="InterPro" id="IPR003010">
    <property type="entry name" value="C-N_Hydrolase"/>
</dbReference>
<evidence type="ECO:0000259" key="3">
    <source>
        <dbReference type="PROSITE" id="PS50263"/>
    </source>
</evidence>
<dbReference type="GO" id="GO:0006541">
    <property type="term" value="P:glutamine metabolic process"/>
    <property type="evidence" value="ECO:0007669"/>
    <property type="project" value="TreeGrafter"/>
</dbReference>
<dbReference type="PROSITE" id="PS50263">
    <property type="entry name" value="CN_HYDROLASE"/>
    <property type="match status" value="1"/>
</dbReference>
<dbReference type="EMBL" id="JANCYW010000010">
    <property type="protein sequence ID" value="KAK4536955.1"/>
    <property type="molecule type" value="Genomic_DNA"/>
</dbReference>
<evidence type="ECO:0000256" key="1">
    <source>
        <dbReference type="ARBA" id="ARBA00022801"/>
    </source>
</evidence>
<evidence type="ECO:0000256" key="2">
    <source>
        <dbReference type="SAM" id="MobiDB-lite"/>
    </source>
</evidence>
<comment type="caution">
    <text evidence="4">The sequence shown here is derived from an EMBL/GenBank/DDBJ whole genome shotgun (WGS) entry which is preliminary data.</text>
</comment>
<protein>
    <recommendedName>
        <fullName evidence="3">CN hydrolase domain-containing protein</fullName>
    </recommendedName>
</protein>
<dbReference type="InterPro" id="IPR045254">
    <property type="entry name" value="Nit1/2_C-N_Hydrolase"/>
</dbReference>
<keyword evidence="5" id="KW-1185">Reference proteome</keyword>
<feature type="domain" description="CN hydrolase" evidence="3">
    <location>
        <begin position="21"/>
        <end position="292"/>
    </location>
</feature>
<dbReference type="PANTHER" id="PTHR23088:SF30">
    <property type="entry name" value="OMEGA-AMIDASE NIT2"/>
    <property type="match status" value="1"/>
</dbReference>
<evidence type="ECO:0000313" key="4">
    <source>
        <dbReference type="EMBL" id="KAK4536955.1"/>
    </source>
</evidence>
<feature type="region of interest" description="Disordered" evidence="2">
    <location>
        <begin position="324"/>
        <end position="343"/>
    </location>
</feature>
<dbReference type="Pfam" id="PF00795">
    <property type="entry name" value="CN_hydrolase"/>
    <property type="match status" value="1"/>
</dbReference>
<accession>A0AAV9IXY8</accession>
<dbReference type="InterPro" id="IPR036526">
    <property type="entry name" value="C-N_Hydrolase_sf"/>
</dbReference>
<organism evidence="4 5">
    <name type="scientific">Cyanidium caldarium</name>
    <name type="common">Red alga</name>
    <dbReference type="NCBI Taxonomy" id="2771"/>
    <lineage>
        <taxon>Eukaryota</taxon>
        <taxon>Rhodophyta</taxon>
        <taxon>Bangiophyceae</taxon>
        <taxon>Cyanidiales</taxon>
        <taxon>Cyanidiaceae</taxon>
        <taxon>Cyanidium</taxon>
    </lineage>
</organism>
<dbReference type="CDD" id="cd07572">
    <property type="entry name" value="nit"/>
    <property type="match status" value="1"/>
</dbReference>
<name>A0AAV9IXY8_CYACA</name>
<sequence length="343" mass="37436">MRTAMASTSRDGGANAQRSHIRIALCQMLVSDDKQVSLDTASRMVAEAAAQQAELVVLPECFNCPYDTQCFPQYAEVLPPAPSEAPAAPATEDSSTVARLRQLARQHQVHLVGGSVPERDPHTGRLYNTSLSFAPDGELIAKHRKMHLFDVDVPDGIRFRESDALSAGSALTTFELQPQGRSQDAPSLRVGIGICYDMRFSEMATVLTRPPHNARLLIYPGAFNMTTGPAHWELILRARALDNQVWVAACSPARDLHASYTAYGHSLVVSPWGEVVARADEKPAVIVADADMSLLTRVRYMIPLSRQRRDDLYQVRAVDEEEASVVDPVDSSGNAAATLDTKS</sequence>
<dbReference type="GO" id="GO:0050152">
    <property type="term" value="F:omega-amidase activity"/>
    <property type="evidence" value="ECO:0007669"/>
    <property type="project" value="TreeGrafter"/>
</dbReference>